<name>A0A8D8A3A9_CULPI</name>
<accession>A0A8D8A3A9</accession>
<sequence>MENYTIGAQCSQRWLSIHVGYITLSNSLCSDNSPSKKFTASRPKTESTQKSPAESNPTATVPRDCVRPGSTSTSVTMANCTAWITSQTPTVSYRRAITSPRFHRRSRSCWPIWQVSPNERSRAFKTLPIRTTVRPQSNLITLWYGSIHRTFFSKSLSFSSLRI</sequence>
<dbReference type="EMBL" id="HBUE01009603">
    <property type="protein sequence ID" value="CAG6447693.1"/>
    <property type="molecule type" value="Transcribed_RNA"/>
</dbReference>
<organism evidence="2">
    <name type="scientific">Culex pipiens</name>
    <name type="common">House mosquito</name>
    <dbReference type="NCBI Taxonomy" id="7175"/>
    <lineage>
        <taxon>Eukaryota</taxon>
        <taxon>Metazoa</taxon>
        <taxon>Ecdysozoa</taxon>
        <taxon>Arthropoda</taxon>
        <taxon>Hexapoda</taxon>
        <taxon>Insecta</taxon>
        <taxon>Pterygota</taxon>
        <taxon>Neoptera</taxon>
        <taxon>Endopterygota</taxon>
        <taxon>Diptera</taxon>
        <taxon>Nematocera</taxon>
        <taxon>Culicoidea</taxon>
        <taxon>Culicidae</taxon>
        <taxon>Culicinae</taxon>
        <taxon>Culicini</taxon>
        <taxon>Culex</taxon>
        <taxon>Culex</taxon>
    </lineage>
</organism>
<protein>
    <submittedName>
        <fullName evidence="2">(northern house mosquito) hypothetical protein</fullName>
    </submittedName>
</protein>
<proteinExistence type="predicted"/>
<dbReference type="AlphaFoldDB" id="A0A8D8A3A9"/>
<evidence type="ECO:0000313" key="2">
    <source>
        <dbReference type="EMBL" id="CAG6447693.1"/>
    </source>
</evidence>
<feature type="region of interest" description="Disordered" evidence="1">
    <location>
        <begin position="31"/>
        <end position="70"/>
    </location>
</feature>
<evidence type="ECO:0000256" key="1">
    <source>
        <dbReference type="SAM" id="MobiDB-lite"/>
    </source>
</evidence>
<reference evidence="2" key="1">
    <citation type="submission" date="2021-05" db="EMBL/GenBank/DDBJ databases">
        <authorList>
            <person name="Alioto T."/>
            <person name="Alioto T."/>
            <person name="Gomez Garrido J."/>
        </authorList>
    </citation>
    <scope>NUCLEOTIDE SEQUENCE</scope>
</reference>
<feature type="compositionally biased region" description="Polar residues" evidence="1">
    <location>
        <begin position="46"/>
        <end position="59"/>
    </location>
</feature>